<evidence type="ECO:0000256" key="1">
    <source>
        <dbReference type="SAM" id="Phobius"/>
    </source>
</evidence>
<keyword evidence="3" id="KW-1185">Reference proteome</keyword>
<dbReference type="RefSeq" id="WP_101355761.1">
    <property type="nucleotide sequence ID" value="NZ_PIQO01000018.1"/>
</dbReference>
<protein>
    <recommendedName>
        <fullName evidence="4">HEAT repeat domain-containing protein</fullName>
    </recommendedName>
</protein>
<keyword evidence="1" id="KW-1133">Transmembrane helix</keyword>
<dbReference type="AlphaFoldDB" id="A0A2N3LFL7"/>
<organism evidence="2 3">
    <name type="scientific">Heyndrickxia camelliae</name>
    <dbReference type="NCBI Taxonomy" id="1707093"/>
    <lineage>
        <taxon>Bacteria</taxon>
        <taxon>Bacillati</taxon>
        <taxon>Bacillota</taxon>
        <taxon>Bacilli</taxon>
        <taxon>Bacillales</taxon>
        <taxon>Bacillaceae</taxon>
        <taxon>Heyndrickxia</taxon>
    </lineage>
</organism>
<keyword evidence="1" id="KW-0812">Transmembrane</keyword>
<reference evidence="2 3" key="1">
    <citation type="submission" date="2017-11" db="EMBL/GenBank/DDBJ databases">
        <title>Bacillus camelliae sp. nov., isolated from pu'er tea.</title>
        <authorList>
            <person name="Niu L."/>
        </authorList>
    </citation>
    <scope>NUCLEOTIDE SEQUENCE [LARGE SCALE GENOMIC DNA]</scope>
    <source>
        <strain evidence="2 3">7578-1</strain>
    </source>
</reference>
<accession>A0A2N3LFL7</accession>
<evidence type="ECO:0008006" key="4">
    <source>
        <dbReference type="Google" id="ProtNLM"/>
    </source>
</evidence>
<sequence>MIEISINVLIRGIILLSVFLLFVCIYLSIRRGIEVAHLQKKNSYIKNNQTLWYRYFRDEISFTRKLIPKDKFEIQGLEEIFLVYIKHLSNESIQNKIKQFSNQHLKQYYQKKLKSRKWSSRMNAMYRIIDFYIDSLVNDCKALKARNLSAEEQFLLLKIYSSFDSKTFLKEFLSLTVAFSEFEYKKLLAGVSSEILEELLDCFDKLPLNVQCSIIDILGIKRNSEYLSFLESMLQHENTEIRIRSLKAIYAIGIISDLNQYMPFIDSSIWEERLMMAKLLGVLPLSEAGLHLEKLLTDQSWWVRSQAATTIGKYKDGEKLLKQVILETKDSFAADMANEVLKKRVY</sequence>
<evidence type="ECO:0000313" key="3">
    <source>
        <dbReference type="Proteomes" id="UP000233440"/>
    </source>
</evidence>
<dbReference type="OrthoDB" id="2112914at2"/>
<dbReference type="InterPro" id="IPR016024">
    <property type="entry name" value="ARM-type_fold"/>
</dbReference>
<dbReference type="Proteomes" id="UP000233440">
    <property type="component" value="Unassembled WGS sequence"/>
</dbReference>
<gene>
    <name evidence="2" type="ORF">CWO92_18830</name>
</gene>
<name>A0A2N3LFL7_9BACI</name>
<dbReference type="Gene3D" id="1.25.10.10">
    <property type="entry name" value="Leucine-rich Repeat Variant"/>
    <property type="match status" value="1"/>
</dbReference>
<dbReference type="SUPFAM" id="SSF48371">
    <property type="entry name" value="ARM repeat"/>
    <property type="match status" value="1"/>
</dbReference>
<comment type="caution">
    <text evidence="2">The sequence shown here is derived from an EMBL/GenBank/DDBJ whole genome shotgun (WGS) entry which is preliminary data.</text>
</comment>
<dbReference type="InterPro" id="IPR011989">
    <property type="entry name" value="ARM-like"/>
</dbReference>
<keyword evidence="1" id="KW-0472">Membrane</keyword>
<dbReference type="EMBL" id="PIQO01000018">
    <property type="protein sequence ID" value="PKR83420.1"/>
    <property type="molecule type" value="Genomic_DNA"/>
</dbReference>
<evidence type="ECO:0000313" key="2">
    <source>
        <dbReference type="EMBL" id="PKR83420.1"/>
    </source>
</evidence>
<proteinExistence type="predicted"/>
<feature type="transmembrane region" description="Helical" evidence="1">
    <location>
        <begin position="6"/>
        <end position="29"/>
    </location>
</feature>